<dbReference type="PANTHER" id="PTHR43133">
    <property type="entry name" value="RNA POLYMERASE ECF-TYPE SIGMA FACTO"/>
    <property type="match status" value="1"/>
</dbReference>
<dbReference type="GO" id="GO:0006352">
    <property type="term" value="P:DNA-templated transcription initiation"/>
    <property type="evidence" value="ECO:0007669"/>
    <property type="project" value="InterPro"/>
</dbReference>
<dbReference type="Pfam" id="PF04542">
    <property type="entry name" value="Sigma70_r2"/>
    <property type="match status" value="1"/>
</dbReference>
<evidence type="ECO:0000256" key="2">
    <source>
        <dbReference type="ARBA" id="ARBA00023015"/>
    </source>
</evidence>
<dbReference type="InterPro" id="IPR013325">
    <property type="entry name" value="RNA_pol_sigma_r2"/>
</dbReference>
<keyword evidence="3" id="KW-0731">Sigma factor</keyword>
<keyword evidence="2" id="KW-0805">Transcription regulation</keyword>
<gene>
    <name evidence="7" type="ORF">SAMN05421853_11522</name>
</gene>
<feature type="domain" description="RNA polymerase sigma-70 region 2" evidence="5">
    <location>
        <begin position="15"/>
        <end position="77"/>
    </location>
</feature>
<evidence type="ECO:0000259" key="5">
    <source>
        <dbReference type="Pfam" id="PF04542"/>
    </source>
</evidence>
<feature type="domain" description="RNA polymerase sigma factor 70 region 4 type 2" evidence="6">
    <location>
        <begin position="110"/>
        <end position="159"/>
    </location>
</feature>
<evidence type="ECO:0000256" key="4">
    <source>
        <dbReference type="ARBA" id="ARBA00023163"/>
    </source>
</evidence>
<dbReference type="InterPro" id="IPR014284">
    <property type="entry name" value="RNA_pol_sigma-70_dom"/>
</dbReference>
<evidence type="ECO:0000256" key="3">
    <source>
        <dbReference type="ARBA" id="ARBA00023082"/>
    </source>
</evidence>
<keyword evidence="8" id="KW-1185">Reference proteome</keyword>
<dbReference type="Proteomes" id="UP000243106">
    <property type="component" value="Unassembled WGS sequence"/>
</dbReference>
<dbReference type="InterPro" id="IPR036388">
    <property type="entry name" value="WH-like_DNA-bd_sf"/>
</dbReference>
<dbReference type="STRING" id="93684.SAMN05421853_11522"/>
<dbReference type="Pfam" id="PF08281">
    <property type="entry name" value="Sigma70_r4_2"/>
    <property type="match status" value="1"/>
</dbReference>
<comment type="similarity">
    <text evidence="1">Belongs to the sigma-70 factor family. ECF subfamily.</text>
</comment>
<keyword evidence="4" id="KW-0804">Transcription</keyword>
<proteinExistence type="inferred from homology"/>
<dbReference type="PANTHER" id="PTHR43133:SF25">
    <property type="entry name" value="RNA POLYMERASE SIGMA FACTOR RFAY-RELATED"/>
    <property type="match status" value="1"/>
</dbReference>
<dbReference type="AlphaFoldDB" id="A0A1I6A5R1"/>
<evidence type="ECO:0000259" key="6">
    <source>
        <dbReference type="Pfam" id="PF08281"/>
    </source>
</evidence>
<evidence type="ECO:0000313" key="8">
    <source>
        <dbReference type="Proteomes" id="UP000243106"/>
    </source>
</evidence>
<sequence>MSRSDCMFEDRLIAVLPNLFRFAFSLCRARDVAEDLVQITVMRALESQGSFDPETRIEPWSFRILRNAWIDMTRRNATRGPETDIDAAAEAVGEDGRRVTEARLMVDATEQALDMLPASQREVLILVCYEQMSYAETSEILGVQLGTVMSRLSRARIALADALGLE</sequence>
<dbReference type="EMBL" id="FOXV01000015">
    <property type="protein sequence ID" value="SFQ63990.1"/>
    <property type="molecule type" value="Genomic_DNA"/>
</dbReference>
<dbReference type="NCBIfam" id="TIGR02937">
    <property type="entry name" value="sigma70-ECF"/>
    <property type="match status" value="1"/>
</dbReference>
<dbReference type="Gene3D" id="1.10.10.10">
    <property type="entry name" value="Winged helix-like DNA-binding domain superfamily/Winged helix DNA-binding domain"/>
    <property type="match status" value="1"/>
</dbReference>
<accession>A0A1I6A5R1</accession>
<dbReference type="CDD" id="cd06171">
    <property type="entry name" value="Sigma70_r4"/>
    <property type="match status" value="1"/>
</dbReference>
<dbReference type="InterPro" id="IPR013324">
    <property type="entry name" value="RNA_pol_sigma_r3/r4-like"/>
</dbReference>
<dbReference type="SUPFAM" id="SSF88946">
    <property type="entry name" value="Sigma2 domain of RNA polymerase sigma factors"/>
    <property type="match status" value="1"/>
</dbReference>
<dbReference type="InterPro" id="IPR013249">
    <property type="entry name" value="RNA_pol_sigma70_r4_t2"/>
</dbReference>
<protein>
    <submittedName>
        <fullName evidence="7">RNA polymerase sigma-70 factor, ECF subfamily</fullName>
    </submittedName>
</protein>
<evidence type="ECO:0000256" key="1">
    <source>
        <dbReference type="ARBA" id="ARBA00010641"/>
    </source>
</evidence>
<name>A0A1I6A5R1_9RHOB</name>
<dbReference type="SUPFAM" id="SSF88659">
    <property type="entry name" value="Sigma3 and sigma4 domains of RNA polymerase sigma factors"/>
    <property type="match status" value="1"/>
</dbReference>
<dbReference type="InterPro" id="IPR007627">
    <property type="entry name" value="RNA_pol_sigma70_r2"/>
</dbReference>
<dbReference type="GO" id="GO:0003677">
    <property type="term" value="F:DNA binding"/>
    <property type="evidence" value="ECO:0007669"/>
    <property type="project" value="InterPro"/>
</dbReference>
<organism evidence="7 8">
    <name type="scientific">Roseivivax halotolerans</name>
    <dbReference type="NCBI Taxonomy" id="93684"/>
    <lineage>
        <taxon>Bacteria</taxon>
        <taxon>Pseudomonadati</taxon>
        <taxon>Pseudomonadota</taxon>
        <taxon>Alphaproteobacteria</taxon>
        <taxon>Rhodobacterales</taxon>
        <taxon>Roseobacteraceae</taxon>
        <taxon>Roseivivax</taxon>
    </lineage>
</organism>
<dbReference type="Gene3D" id="1.10.1740.10">
    <property type="match status" value="1"/>
</dbReference>
<reference evidence="8" key="1">
    <citation type="submission" date="2016-10" db="EMBL/GenBank/DDBJ databases">
        <authorList>
            <person name="Varghese N."/>
            <person name="Submissions S."/>
        </authorList>
    </citation>
    <scope>NUCLEOTIDE SEQUENCE [LARGE SCALE GENOMIC DNA]</scope>
    <source>
        <strain evidence="8">JCM 10271</strain>
    </source>
</reference>
<evidence type="ECO:0000313" key="7">
    <source>
        <dbReference type="EMBL" id="SFQ63990.1"/>
    </source>
</evidence>
<dbReference type="InterPro" id="IPR039425">
    <property type="entry name" value="RNA_pol_sigma-70-like"/>
</dbReference>
<dbReference type="GO" id="GO:0016987">
    <property type="term" value="F:sigma factor activity"/>
    <property type="evidence" value="ECO:0007669"/>
    <property type="project" value="UniProtKB-KW"/>
</dbReference>